<dbReference type="SUPFAM" id="SSF54292">
    <property type="entry name" value="2Fe-2S ferredoxin-like"/>
    <property type="match status" value="1"/>
</dbReference>
<sequence length="130" mass="14290">MGFWRCGALNQMLRAVAARHRPAARGRTHNRQLRPLARTIDAQRAAVRLAHSGMTLQVPADRSVSEVLEDAGVCVPLACEQGICGTCFTGEIDGEPEHLESFLTAQERARNDQFTPCCSRSRSACLVLDR</sequence>
<protein>
    <submittedName>
        <fullName evidence="2">2Fe-2S iron-sulfur cluster binding domain-containing protein</fullName>
    </submittedName>
</protein>
<evidence type="ECO:0000313" key="3">
    <source>
        <dbReference type="Proteomes" id="UP000516786"/>
    </source>
</evidence>
<dbReference type="CDD" id="cd00207">
    <property type="entry name" value="fer2"/>
    <property type="match status" value="1"/>
</dbReference>
<dbReference type="InterPro" id="IPR036010">
    <property type="entry name" value="2Fe-2S_ferredoxin-like_sf"/>
</dbReference>
<proteinExistence type="predicted"/>
<dbReference type="PROSITE" id="PS00197">
    <property type="entry name" value="2FE2S_FER_1"/>
    <property type="match status" value="1"/>
</dbReference>
<dbReference type="InterPro" id="IPR012675">
    <property type="entry name" value="Beta-grasp_dom_sf"/>
</dbReference>
<evidence type="ECO:0000259" key="1">
    <source>
        <dbReference type="PROSITE" id="PS51085"/>
    </source>
</evidence>
<dbReference type="AlphaFoldDB" id="A0ABD7B5Z5"/>
<dbReference type="InterPro" id="IPR001041">
    <property type="entry name" value="2Fe-2S_ferredoxin-type"/>
</dbReference>
<dbReference type="Gene3D" id="3.10.20.30">
    <property type="match status" value="1"/>
</dbReference>
<dbReference type="Pfam" id="PF00111">
    <property type="entry name" value="Fer2"/>
    <property type="match status" value="1"/>
</dbReference>
<name>A0ABD7B5Z5_PSEPU</name>
<dbReference type="EMBL" id="CP061723">
    <property type="protein sequence ID" value="QOC95556.1"/>
    <property type="molecule type" value="Genomic_DNA"/>
</dbReference>
<dbReference type="PROSITE" id="PS51085">
    <property type="entry name" value="2FE2S_FER_2"/>
    <property type="match status" value="1"/>
</dbReference>
<gene>
    <name evidence="2" type="ORF">ID616_15700</name>
</gene>
<evidence type="ECO:0000313" key="2">
    <source>
        <dbReference type="EMBL" id="QOC95556.1"/>
    </source>
</evidence>
<feature type="domain" description="2Fe-2S ferredoxin-type" evidence="1">
    <location>
        <begin position="45"/>
        <end position="130"/>
    </location>
</feature>
<dbReference type="InterPro" id="IPR006058">
    <property type="entry name" value="2Fe2S_fd_BS"/>
</dbReference>
<reference evidence="2 3" key="1">
    <citation type="submission" date="2020-09" db="EMBL/GenBank/DDBJ databases">
        <title>Co-existence of a novel multidrug-resistance efflux pump with carbapenem resistance gene blaVIM-2 in one megaplasmid in Pseudomonas putida.</title>
        <authorList>
            <person name="Peng K."/>
            <person name="Li R."/>
        </authorList>
    </citation>
    <scope>NUCLEOTIDE SEQUENCE [LARGE SCALE GENOMIC DNA]</scope>
    <source>
        <strain evidence="2 3">ZXPA-20</strain>
    </source>
</reference>
<dbReference type="Proteomes" id="UP000516786">
    <property type="component" value="Chromosome"/>
</dbReference>
<accession>A0ABD7B5Z5</accession>
<organism evidence="2 3">
    <name type="scientific">Pseudomonas putida</name>
    <name type="common">Arthrobacter siderocapsulatus</name>
    <dbReference type="NCBI Taxonomy" id="303"/>
    <lineage>
        <taxon>Bacteria</taxon>
        <taxon>Pseudomonadati</taxon>
        <taxon>Pseudomonadota</taxon>
        <taxon>Gammaproteobacteria</taxon>
        <taxon>Pseudomonadales</taxon>
        <taxon>Pseudomonadaceae</taxon>
        <taxon>Pseudomonas</taxon>
    </lineage>
</organism>